<name>A0A6J7WQE7_9CAUD</name>
<reference evidence="1" key="1">
    <citation type="submission" date="2020-05" db="EMBL/GenBank/DDBJ databases">
        <authorList>
            <person name="Chiriac C."/>
            <person name="Salcher M."/>
            <person name="Ghai R."/>
            <person name="Kavagutti S V."/>
        </authorList>
    </citation>
    <scope>NUCLEOTIDE SEQUENCE</scope>
</reference>
<sequence length="517" mass="55105">MRLRQVFPQNYKTSEQINTEFESVIRYLNSAELGNKTISELMAQIFDSNGVWSGPVAFRFSAIDGLQYRIGIYSDPDLGWVSIAATADLRGEPGEYLGSVPAPLFSQRYDYTVASSVKTFNYDFTTSDDLLVYKNGVLLKPTTDYTATATSGATVGSVSVPGSTNGDKLTAIRIRKQFTDQYRRSDTLTTGYQSNFGFDYDTTLDEIQVYKNGVLQRFGGSYDYVLDDTNNIITFNASVASGNNVTIVAVRRAETTNVTGLMLEGNFTDASTGKIPWAKIGVNAAEINSDRVNGLSALITSAARITVSASQPSSPAAGNLWLDTSTTPNRLKFYSGTAWLQTAPETLLSTPSSSDAGKAVYVDALGQSLIYKTIDLSSVIAVTQKGAASGVASLDAAGRLPSTQLPEVIGKSTIYWKISGALTNSTNYIAARIFLQKFKIVGIAMRLSTGTATGEFTVNGVSQITGQSLSVNPVESTLGSPITIDASSSSVSLGVKVTNVSSAADLEISIAIQELAS</sequence>
<protein>
    <submittedName>
        <fullName evidence="1">Uncharacterized protein</fullName>
    </submittedName>
</protein>
<dbReference type="EMBL" id="LR798282">
    <property type="protein sequence ID" value="CAB5220281.1"/>
    <property type="molecule type" value="Genomic_DNA"/>
</dbReference>
<gene>
    <name evidence="1" type="ORF">UFOVP235_27</name>
</gene>
<organism evidence="1">
    <name type="scientific">uncultured Caudovirales phage</name>
    <dbReference type="NCBI Taxonomy" id="2100421"/>
    <lineage>
        <taxon>Viruses</taxon>
        <taxon>Duplodnaviria</taxon>
        <taxon>Heunggongvirae</taxon>
        <taxon>Uroviricota</taxon>
        <taxon>Caudoviricetes</taxon>
        <taxon>Peduoviridae</taxon>
        <taxon>Maltschvirus</taxon>
        <taxon>Maltschvirus maltsch</taxon>
    </lineage>
</organism>
<accession>A0A6J7WQE7</accession>
<proteinExistence type="predicted"/>
<evidence type="ECO:0000313" key="1">
    <source>
        <dbReference type="EMBL" id="CAB5220281.1"/>
    </source>
</evidence>